<keyword evidence="1" id="KW-0472">Membrane</keyword>
<protein>
    <submittedName>
        <fullName evidence="2">Uncharacterized protein</fullName>
    </submittedName>
</protein>
<accession>A0ABN5F6Q0</accession>
<dbReference type="EMBL" id="CP019336">
    <property type="protein sequence ID" value="AUC22481.1"/>
    <property type="molecule type" value="Genomic_DNA"/>
</dbReference>
<feature type="transmembrane region" description="Helical" evidence="1">
    <location>
        <begin position="33"/>
        <end position="53"/>
    </location>
</feature>
<evidence type="ECO:0000256" key="1">
    <source>
        <dbReference type="SAM" id="Phobius"/>
    </source>
</evidence>
<keyword evidence="1" id="KW-1133">Transmembrane helix</keyword>
<organism evidence="2 3">
    <name type="scientific">Polaribacter sejongensis</name>
    <dbReference type="NCBI Taxonomy" id="985043"/>
    <lineage>
        <taxon>Bacteria</taxon>
        <taxon>Pseudomonadati</taxon>
        <taxon>Bacteroidota</taxon>
        <taxon>Flavobacteriia</taxon>
        <taxon>Flavobacteriales</taxon>
        <taxon>Flavobacteriaceae</taxon>
    </lineage>
</organism>
<keyword evidence="3" id="KW-1185">Reference proteome</keyword>
<dbReference type="Proteomes" id="UP000232721">
    <property type="component" value="Chromosome"/>
</dbReference>
<dbReference type="RefSeq" id="WP_208888750.1">
    <property type="nucleotide sequence ID" value="NZ_CP019336.1"/>
</dbReference>
<gene>
    <name evidence="2" type="ORF">BTO15_10450</name>
</gene>
<name>A0ABN5F6Q0_9FLAO</name>
<keyword evidence="1" id="KW-0812">Transmembrane</keyword>
<evidence type="ECO:0000313" key="3">
    <source>
        <dbReference type="Proteomes" id="UP000232721"/>
    </source>
</evidence>
<reference evidence="2 3" key="1">
    <citation type="submission" date="2017-02" db="EMBL/GenBank/DDBJ databases">
        <title>Trade-off between light-utilization and light-protection in marine flavobacteria.</title>
        <authorList>
            <person name="Kumagai Y."/>
            <person name="Yoshizawa S."/>
            <person name="Kogure K."/>
            <person name="Iwasaki W."/>
        </authorList>
    </citation>
    <scope>NUCLEOTIDE SEQUENCE [LARGE SCALE GENOMIC DNA]</scope>
    <source>
        <strain evidence="2 3">KCTC 23670</strain>
    </source>
</reference>
<sequence>MNNTKNTQKLFLKKINFSKNQHHKEDKAYKKRIIYLIVFLSVFLNTNFFANLVPNRESSSELCKDPIPKEGFYNNTFKDYRSDKTVLTKTNKLLPILKLGFEYTNTENLRLHHQIAISF</sequence>
<evidence type="ECO:0000313" key="2">
    <source>
        <dbReference type="EMBL" id="AUC22481.1"/>
    </source>
</evidence>
<proteinExistence type="predicted"/>